<dbReference type="AlphaFoldDB" id="A0A809YIT4"/>
<name>A0A809YIT4_9BRAD</name>
<dbReference type="EMBL" id="AP023093">
    <property type="protein sequence ID" value="BCE39707.1"/>
    <property type="molecule type" value="Genomic_DNA"/>
</dbReference>
<reference evidence="1" key="1">
    <citation type="submission" date="2020-05" db="EMBL/GenBank/DDBJ databases">
        <title>Complete genome sequence of Bradyrhizobium diazoefficiens XF3 isolated from soybean nodule.</title>
        <authorList>
            <person name="Noda R."/>
            <person name="Kakizaki K."/>
            <person name="Minamisawa K."/>
        </authorList>
    </citation>
    <scope>NUCLEOTIDE SEQUENCE</scope>
    <source>
        <strain evidence="1">XF3</strain>
    </source>
</reference>
<organism evidence="1">
    <name type="scientific">Bradyrhizobium diazoefficiens</name>
    <dbReference type="NCBI Taxonomy" id="1355477"/>
    <lineage>
        <taxon>Bacteria</taxon>
        <taxon>Pseudomonadati</taxon>
        <taxon>Pseudomonadota</taxon>
        <taxon>Alphaproteobacteria</taxon>
        <taxon>Hyphomicrobiales</taxon>
        <taxon>Nitrobacteraceae</taxon>
        <taxon>Bradyrhizobium</taxon>
    </lineage>
</organism>
<accession>A0A809YIT4</accession>
<dbReference type="RefSeq" id="WP_244651717.1">
    <property type="nucleotide sequence ID" value="NZ_AP022639.1"/>
</dbReference>
<proteinExistence type="predicted"/>
<protein>
    <submittedName>
        <fullName evidence="1">Uncharacterized protein</fullName>
    </submittedName>
</protein>
<sequence>MGLKHKWSEKTRAPNGDSRKVCTREGCEIVCVSRHGVDNHGRQDHWKEWWRGSEKIQVGGATPVCESVEVPA</sequence>
<gene>
    <name evidence="1" type="ORF">XF3B_47380</name>
</gene>
<evidence type="ECO:0000313" key="1">
    <source>
        <dbReference type="EMBL" id="BCE39707.1"/>
    </source>
</evidence>